<reference evidence="1" key="1">
    <citation type="submission" date="2021-03" db="EMBL/GenBank/DDBJ databases">
        <title>Evolutionary priming and transition to the ectomycorrhizal habit in an iconic lineage of mushroom-forming fungi: is preadaptation a requirement?</title>
        <authorList>
            <consortium name="DOE Joint Genome Institute"/>
            <person name="Looney B.P."/>
            <person name="Miyauchi S."/>
            <person name="Morin E."/>
            <person name="Drula E."/>
            <person name="Courty P.E."/>
            <person name="Chicoki N."/>
            <person name="Fauchery L."/>
            <person name="Kohler A."/>
            <person name="Kuo A."/>
            <person name="LaButti K."/>
            <person name="Pangilinan J."/>
            <person name="Lipzen A."/>
            <person name="Riley R."/>
            <person name="Andreopoulos W."/>
            <person name="He G."/>
            <person name="Johnson J."/>
            <person name="Barry K.W."/>
            <person name="Grigoriev I.V."/>
            <person name="Nagy L."/>
            <person name="Hibbett D."/>
            <person name="Henrissat B."/>
            <person name="Matheny P.B."/>
            <person name="Labbe J."/>
            <person name="Martin A.F."/>
        </authorList>
    </citation>
    <scope>NUCLEOTIDE SEQUENCE</scope>
    <source>
        <strain evidence="1">BPL698</strain>
    </source>
</reference>
<sequence length="414" mass="44874">MWCIHGQALHLALCDVTLMSSVTWSAASNESLIGPPSEPIHIGEFLGSARDNVACASAAPASPQQVAGGVNPSQDSIVSECNIDDIRSKLSDIFDDPRLYVHARHVHDTSVNTTYDLADRSSSGKRKRKREVVSELEDTPNLIALKDGLANIKLNSWPLPQEAAVFIRGPKNSDINTLTEIKRAKNGSAAAALSAVVTISVYNRLSWSYNFVYRSSQHAVLSSNTLGELYDVIPCTSNELSDESTLDGTFVGYEPGPSKHPGGCVVVIEGTAYGDGLTRTDYASSLVAISDPLTLGSKMHDTPFSSLSLRLNYPYWLLHRGNCEHFLVIDQIRLFHPHDPPTGYPLTSQLTPPLLGNCRACSKVPGVYSIVGDVRLGESPCILCAPCWRNMGMPKGKDAETIMVIPLAKYEFGC</sequence>
<gene>
    <name evidence="1" type="ORF">F5148DRAFT_1192675</name>
</gene>
<evidence type="ECO:0000313" key="1">
    <source>
        <dbReference type="EMBL" id="KAI9508786.1"/>
    </source>
</evidence>
<protein>
    <submittedName>
        <fullName evidence="1">snRNA-activating protein of 50kDa MW C terminal-domain-containing protein</fullName>
    </submittedName>
</protein>
<proteinExistence type="predicted"/>
<comment type="caution">
    <text evidence="1">The sequence shown here is derived from an EMBL/GenBank/DDBJ whole genome shotgun (WGS) entry which is preliminary data.</text>
</comment>
<keyword evidence="2" id="KW-1185">Reference proteome</keyword>
<accession>A0ACC0UC15</accession>
<organism evidence="1 2">
    <name type="scientific">Russula earlei</name>
    <dbReference type="NCBI Taxonomy" id="71964"/>
    <lineage>
        <taxon>Eukaryota</taxon>
        <taxon>Fungi</taxon>
        <taxon>Dikarya</taxon>
        <taxon>Basidiomycota</taxon>
        <taxon>Agaricomycotina</taxon>
        <taxon>Agaricomycetes</taxon>
        <taxon>Russulales</taxon>
        <taxon>Russulaceae</taxon>
        <taxon>Russula</taxon>
    </lineage>
</organism>
<dbReference type="Proteomes" id="UP001207468">
    <property type="component" value="Unassembled WGS sequence"/>
</dbReference>
<evidence type="ECO:0000313" key="2">
    <source>
        <dbReference type="Proteomes" id="UP001207468"/>
    </source>
</evidence>
<name>A0ACC0UC15_9AGAM</name>
<dbReference type="EMBL" id="JAGFNK010000079">
    <property type="protein sequence ID" value="KAI9508786.1"/>
    <property type="molecule type" value="Genomic_DNA"/>
</dbReference>